<name>A0AAW3WKS7_SERFO</name>
<dbReference type="RefSeq" id="WP_179251688.1">
    <property type="nucleotide sequence ID" value="NZ_JACBIV010000002.1"/>
</dbReference>
<reference evidence="1" key="1">
    <citation type="submission" date="2020-08" db="EMBL/GenBank/DDBJ databases">
        <title>Food and environmental bacterial isolates.</title>
        <authorList>
            <person name="Richter L."/>
            <person name="Du Plessis E.M."/>
            <person name="Duvenage S."/>
            <person name="Allam M."/>
            <person name="Korsten L."/>
        </authorList>
    </citation>
    <scope>NUCLEOTIDE SEQUENCE</scope>
    <source>
        <strain evidence="1">UPMP2127</strain>
    </source>
</reference>
<accession>A0AAW3WKS7</accession>
<dbReference type="AlphaFoldDB" id="A0AAW3WKS7"/>
<sequence length="67" mass="7352">MQINSDRTHKAHRGVNSLKVASLHTDNNTENRILPSFACFSVYASQKFTDISQSVGISLGALSLENM</sequence>
<dbReference type="EMBL" id="JACNYO010000001">
    <property type="protein sequence ID" value="MBC3210803.1"/>
    <property type="molecule type" value="Genomic_DNA"/>
</dbReference>
<organism evidence="1 2">
    <name type="scientific">Serratia fonticola</name>
    <dbReference type="NCBI Taxonomy" id="47917"/>
    <lineage>
        <taxon>Bacteria</taxon>
        <taxon>Pseudomonadati</taxon>
        <taxon>Pseudomonadota</taxon>
        <taxon>Gammaproteobacteria</taxon>
        <taxon>Enterobacterales</taxon>
        <taxon>Yersiniaceae</taxon>
        <taxon>Serratia</taxon>
    </lineage>
</organism>
<proteinExistence type="predicted"/>
<gene>
    <name evidence="1" type="ORF">H8J20_01500</name>
</gene>
<dbReference type="Proteomes" id="UP000659084">
    <property type="component" value="Unassembled WGS sequence"/>
</dbReference>
<protein>
    <submittedName>
        <fullName evidence="1">Uncharacterized protein</fullName>
    </submittedName>
</protein>
<evidence type="ECO:0000313" key="2">
    <source>
        <dbReference type="Proteomes" id="UP000659084"/>
    </source>
</evidence>
<comment type="caution">
    <text evidence="1">The sequence shown here is derived from an EMBL/GenBank/DDBJ whole genome shotgun (WGS) entry which is preliminary data.</text>
</comment>
<evidence type="ECO:0000313" key="1">
    <source>
        <dbReference type="EMBL" id="MBC3210803.1"/>
    </source>
</evidence>